<protein>
    <submittedName>
        <fullName evidence="1">Uncharacterized protein</fullName>
    </submittedName>
</protein>
<comment type="caution">
    <text evidence="1">The sequence shown here is derived from an EMBL/GenBank/DDBJ whole genome shotgun (WGS) entry which is preliminary data.</text>
</comment>
<sequence>MQCKSTVTTLTKYHDVWHALHETQDLNVDLWMNAKHDTTQARLKYKLQFPLRESNRFTPSNNLIVVFYLEGPNTDRQIHHPIQGL</sequence>
<proteinExistence type="predicted"/>
<reference evidence="1 2" key="1">
    <citation type="submission" date="2016-03" db="EMBL/GenBank/DDBJ databases">
        <title>Whole genome sequencing of Grifola frondosa 9006-11.</title>
        <authorList>
            <person name="Min B."/>
            <person name="Park H."/>
            <person name="Kim J.-G."/>
            <person name="Cho H."/>
            <person name="Oh Y.-L."/>
            <person name="Kong W.-S."/>
            <person name="Choi I.-G."/>
        </authorList>
    </citation>
    <scope>NUCLEOTIDE SEQUENCE [LARGE SCALE GENOMIC DNA]</scope>
    <source>
        <strain evidence="1 2">9006-11</strain>
    </source>
</reference>
<gene>
    <name evidence="1" type="ORF">A0H81_11009</name>
</gene>
<organism evidence="1 2">
    <name type="scientific">Grifola frondosa</name>
    <name type="common">Maitake</name>
    <name type="synonym">Polyporus frondosus</name>
    <dbReference type="NCBI Taxonomy" id="5627"/>
    <lineage>
        <taxon>Eukaryota</taxon>
        <taxon>Fungi</taxon>
        <taxon>Dikarya</taxon>
        <taxon>Basidiomycota</taxon>
        <taxon>Agaricomycotina</taxon>
        <taxon>Agaricomycetes</taxon>
        <taxon>Polyporales</taxon>
        <taxon>Grifolaceae</taxon>
        <taxon>Grifola</taxon>
    </lineage>
</organism>
<evidence type="ECO:0000313" key="2">
    <source>
        <dbReference type="Proteomes" id="UP000092993"/>
    </source>
</evidence>
<evidence type="ECO:0000313" key="1">
    <source>
        <dbReference type="EMBL" id="OBZ68901.1"/>
    </source>
</evidence>
<name>A0A1C7LVZ3_GRIFR</name>
<dbReference type="EMBL" id="LUGG01000019">
    <property type="protein sequence ID" value="OBZ68901.1"/>
    <property type="molecule type" value="Genomic_DNA"/>
</dbReference>
<keyword evidence="2" id="KW-1185">Reference proteome</keyword>
<dbReference type="AlphaFoldDB" id="A0A1C7LVZ3"/>
<accession>A0A1C7LVZ3</accession>
<dbReference type="Proteomes" id="UP000092993">
    <property type="component" value="Unassembled WGS sequence"/>
</dbReference>